<dbReference type="RefSeq" id="WP_261960713.1">
    <property type="nucleotide sequence ID" value="NZ_BAAAXA010000001.1"/>
</dbReference>
<name>A0A9W6KIE2_9ACTN</name>
<dbReference type="Proteomes" id="UP001143480">
    <property type="component" value="Unassembled WGS sequence"/>
</dbReference>
<reference evidence="2" key="1">
    <citation type="journal article" date="2014" name="Int. J. Syst. Evol. Microbiol.">
        <title>Complete genome sequence of Corynebacterium casei LMG S-19264T (=DSM 44701T), isolated from a smear-ripened cheese.</title>
        <authorList>
            <consortium name="US DOE Joint Genome Institute (JGI-PGF)"/>
            <person name="Walter F."/>
            <person name="Albersmeier A."/>
            <person name="Kalinowski J."/>
            <person name="Ruckert C."/>
        </authorList>
    </citation>
    <scope>NUCLEOTIDE SEQUENCE</scope>
    <source>
        <strain evidence="2">VKM Ac-1321</strain>
    </source>
</reference>
<proteinExistence type="predicted"/>
<dbReference type="GO" id="GO:0004061">
    <property type="term" value="F:arylformamidase activity"/>
    <property type="evidence" value="ECO:0007669"/>
    <property type="project" value="InterPro"/>
</dbReference>
<evidence type="ECO:0000313" key="3">
    <source>
        <dbReference type="Proteomes" id="UP001143480"/>
    </source>
</evidence>
<reference evidence="2" key="2">
    <citation type="submission" date="2023-01" db="EMBL/GenBank/DDBJ databases">
        <authorList>
            <person name="Sun Q."/>
            <person name="Evtushenko L."/>
        </authorList>
    </citation>
    <scope>NUCLEOTIDE SEQUENCE</scope>
    <source>
        <strain evidence="2">VKM Ac-1321</strain>
    </source>
</reference>
<organism evidence="2 3">
    <name type="scientific">Dactylosporangium matsuzakiense</name>
    <dbReference type="NCBI Taxonomy" id="53360"/>
    <lineage>
        <taxon>Bacteria</taxon>
        <taxon>Bacillati</taxon>
        <taxon>Actinomycetota</taxon>
        <taxon>Actinomycetes</taxon>
        <taxon>Micromonosporales</taxon>
        <taxon>Micromonosporaceae</taxon>
        <taxon>Dactylosporangium</taxon>
    </lineage>
</organism>
<keyword evidence="3" id="KW-1185">Reference proteome</keyword>
<evidence type="ECO:0000313" key="2">
    <source>
        <dbReference type="EMBL" id="GLL02641.1"/>
    </source>
</evidence>
<dbReference type="Pfam" id="PF04199">
    <property type="entry name" value="Cyclase"/>
    <property type="match status" value="1"/>
</dbReference>
<evidence type="ECO:0000256" key="1">
    <source>
        <dbReference type="SAM" id="SignalP"/>
    </source>
</evidence>
<dbReference type="PROSITE" id="PS51318">
    <property type="entry name" value="TAT"/>
    <property type="match status" value="1"/>
</dbReference>
<dbReference type="InterPro" id="IPR006311">
    <property type="entry name" value="TAT_signal"/>
</dbReference>
<dbReference type="InterPro" id="IPR007325">
    <property type="entry name" value="KFase/CYL"/>
</dbReference>
<comment type="caution">
    <text evidence="2">The sequence shown here is derived from an EMBL/GenBank/DDBJ whole genome shotgun (WGS) entry which is preliminary data.</text>
</comment>
<sequence>MQRRNLLAAAAGGAVAGAAALAGTASAGTTDSSAAALRPGRTRLISLSHVNDPAKTNIYPGDPEFTLETIATIENEGYYLQYVREGEATGTHWGAPGHFNAGEPLADDLDPNDLFLPAVKIDVRDKCARNADYALTVDDVRAWERRYGRIPNESMIIMWTGWEYKWGTPAFPNLDANGVLHQPGFAPETVQWFIDTGRIGRNGGTGIDTFGPDLGTDPNFLASLLVYRRHRISLEILAGLAKFPATGGSVLAGGFINHKGSGSTALIFGVIPA</sequence>
<dbReference type="SUPFAM" id="SSF102198">
    <property type="entry name" value="Putative cyclase"/>
    <property type="match status" value="1"/>
</dbReference>
<protein>
    <submittedName>
        <fullName evidence="2">Cyclase</fullName>
    </submittedName>
</protein>
<gene>
    <name evidence="2" type="ORF">GCM10017581_043830</name>
</gene>
<keyword evidence="1" id="KW-0732">Signal</keyword>
<dbReference type="GO" id="GO:0019441">
    <property type="term" value="P:L-tryptophan catabolic process to kynurenine"/>
    <property type="evidence" value="ECO:0007669"/>
    <property type="project" value="InterPro"/>
</dbReference>
<feature type="signal peptide" evidence="1">
    <location>
        <begin position="1"/>
        <end position="27"/>
    </location>
</feature>
<accession>A0A9W6KIE2</accession>
<dbReference type="Gene3D" id="3.50.30.50">
    <property type="entry name" value="Putative cyclase"/>
    <property type="match status" value="1"/>
</dbReference>
<dbReference type="EMBL" id="BSFP01000025">
    <property type="protein sequence ID" value="GLL02641.1"/>
    <property type="molecule type" value="Genomic_DNA"/>
</dbReference>
<dbReference type="InterPro" id="IPR037175">
    <property type="entry name" value="KFase_sf"/>
</dbReference>
<dbReference type="AlphaFoldDB" id="A0A9W6KIE2"/>
<feature type="chain" id="PRO_5040785329" evidence="1">
    <location>
        <begin position="28"/>
        <end position="273"/>
    </location>
</feature>